<protein>
    <submittedName>
        <fullName evidence="2">Outer membrane lipid asymmetry maintenance protein MlaD</fullName>
    </submittedName>
</protein>
<organism evidence="2 3">
    <name type="scientific">Rhodosalinus halophilus</name>
    <dbReference type="NCBI Taxonomy" id="2259333"/>
    <lineage>
        <taxon>Bacteria</taxon>
        <taxon>Pseudomonadati</taxon>
        <taxon>Pseudomonadota</taxon>
        <taxon>Alphaproteobacteria</taxon>
        <taxon>Rhodobacterales</taxon>
        <taxon>Paracoccaceae</taxon>
        <taxon>Rhodosalinus</taxon>
    </lineage>
</organism>
<proteinExistence type="predicted"/>
<dbReference type="InterPro" id="IPR030970">
    <property type="entry name" value="ABC_MlaD"/>
</dbReference>
<dbReference type="OrthoDB" id="7164001at2"/>
<feature type="domain" description="Mce/MlaD" evidence="1">
    <location>
        <begin position="37"/>
        <end position="114"/>
    </location>
</feature>
<dbReference type="EMBL" id="QNTQ01000028">
    <property type="protein sequence ID" value="RBI82764.1"/>
    <property type="molecule type" value="Genomic_DNA"/>
</dbReference>
<name>A0A365U462_9RHOB</name>
<dbReference type="GO" id="GO:0015914">
    <property type="term" value="P:phospholipid transport"/>
    <property type="evidence" value="ECO:0007669"/>
    <property type="project" value="InterPro"/>
</dbReference>
<evidence type="ECO:0000259" key="1">
    <source>
        <dbReference type="Pfam" id="PF02470"/>
    </source>
</evidence>
<gene>
    <name evidence="2" type="primary">mlaD</name>
    <name evidence="2" type="ORF">DRV85_17895</name>
</gene>
<evidence type="ECO:0000313" key="2">
    <source>
        <dbReference type="EMBL" id="RBI82764.1"/>
    </source>
</evidence>
<sequence length="150" mass="15528">MSHSTGEIVLGAAVLAAAAGFVIYAGQVTGFGTERGGYPLTASFRSIEGVTVGTDVRLAGVKIGTVTDIELNPETYRADTTFTVDTGVRIPDDSAAVVASEGLLGGNYLEISPGGSMFYFEPGDEIIDTQGSVSLISLLIRFVTGEEEEG</sequence>
<evidence type="ECO:0000313" key="3">
    <source>
        <dbReference type="Proteomes" id="UP000253370"/>
    </source>
</evidence>
<comment type="caution">
    <text evidence="2">The sequence shown here is derived from an EMBL/GenBank/DDBJ whole genome shotgun (WGS) entry which is preliminary data.</text>
</comment>
<accession>A0A365U462</accession>
<dbReference type="AlphaFoldDB" id="A0A365U462"/>
<reference evidence="2 3" key="1">
    <citation type="submission" date="2018-07" db="EMBL/GenBank/DDBJ databases">
        <title>Rhodosalinus sp. strain E84T genomic sequence and assembly.</title>
        <authorList>
            <person name="Liu Z.-W."/>
            <person name="Lu D.-C."/>
        </authorList>
    </citation>
    <scope>NUCLEOTIDE SEQUENCE [LARGE SCALE GENOMIC DNA]</scope>
    <source>
        <strain evidence="2 3">E84</strain>
    </source>
</reference>
<dbReference type="NCBIfam" id="TIGR04430">
    <property type="entry name" value="OM_asym_MlaD"/>
    <property type="match status" value="1"/>
</dbReference>
<dbReference type="InterPro" id="IPR003399">
    <property type="entry name" value="Mce/MlaD"/>
</dbReference>
<dbReference type="RefSeq" id="WP_113290842.1">
    <property type="nucleotide sequence ID" value="NZ_QNTQ01000028.1"/>
</dbReference>
<dbReference type="Pfam" id="PF02470">
    <property type="entry name" value="MlaD"/>
    <property type="match status" value="1"/>
</dbReference>
<dbReference type="Proteomes" id="UP000253370">
    <property type="component" value="Unassembled WGS sequence"/>
</dbReference>
<dbReference type="InterPro" id="IPR052336">
    <property type="entry name" value="MlaD_Phospholipid_Transporter"/>
</dbReference>
<dbReference type="PANTHER" id="PTHR33371">
    <property type="entry name" value="INTERMEMBRANE PHOSPHOLIPID TRANSPORT SYSTEM BINDING PROTEIN MLAD-RELATED"/>
    <property type="match status" value="1"/>
</dbReference>
<dbReference type="PANTHER" id="PTHR33371:SF4">
    <property type="entry name" value="INTERMEMBRANE PHOSPHOLIPID TRANSPORT SYSTEM BINDING PROTEIN MLAD"/>
    <property type="match status" value="1"/>
</dbReference>
<keyword evidence="3" id="KW-1185">Reference proteome</keyword>